<dbReference type="RefSeq" id="WP_109824566.1">
    <property type="nucleotide sequence ID" value="NZ_CP029494.1"/>
</dbReference>
<dbReference type="Pfam" id="PF01381">
    <property type="entry name" value="HTH_3"/>
    <property type="match status" value="1"/>
</dbReference>
<dbReference type="Proteomes" id="UP000245368">
    <property type="component" value="Chromosome"/>
</dbReference>
<dbReference type="SMART" id="SM00530">
    <property type="entry name" value="HTH_XRE"/>
    <property type="match status" value="1"/>
</dbReference>
<dbReference type="PROSITE" id="PS50943">
    <property type="entry name" value="HTH_CROC1"/>
    <property type="match status" value="1"/>
</dbReference>
<dbReference type="AlphaFoldDB" id="A0A2Z3JEW0"/>
<sequence>MDTPPTAFQRAGRTISERRRLLGLSLEALAAEVGLSAELLRALERGEYDPRSLHLKAARALTRALDLSPGFLNLS</sequence>
<evidence type="ECO:0000259" key="1">
    <source>
        <dbReference type="PROSITE" id="PS50943"/>
    </source>
</evidence>
<dbReference type="GO" id="GO:0003677">
    <property type="term" value="F:DNA binding"/>
    <property type="evidence" value="ECO:0007669"/>
    <property type="project" value="InterPro"/>
</dbReference>
<keyword evidence="3" id="KW-1185">Reference proteome</keyword>
<proteinExistence type="predicted"/>
<protein>
    <submittedName>
        <fullName evidence="2">Transcriptional regulator</fullName>
    </submittedName>
</protein>
<dbReference type="Gene3D" id="1.10.260.40">
    <property type="entry name" value="lambda repressor-like DNA-binding domains"/>
    <property type="match status" value="1"/>
</dbReference>
<evidence type="ECO:0000313" key="3">
    <source>
        <dbReference type="Proteomes" id="UP000245368"/>
    </source>
</evidence>
<dbReference type="EMBL" id="CP029494">
    <property type="protein sequence ID" value="AWN21930.1"/>
    <property type="molecule type" value="Genomic_DNA"/>
</dbReference>
<evidence type="ECO:0000313" key="2">
    <source>
        <dbReference type="EMBL" id="AWN21930.1"/>
    </source>
</evidence>
<feature type="domain" description="HTH cro/C1-type" evidence="1">
    <location>
        <begin position="15"/>
        <end position="72"/>
    </location>
</feature>
<organism evidence="2 3">
    <name type="scientific">Deinococcus irradiatisoli</name>
    <dbReference type="NCBI Taxonomy" id="2202254"/>
    <lineage>
        <taxon>Bacteria</taxon>
        <taxon>Thermotogati</taxon>
        <taxon>Deinococcota</taxon>
        <taxon>Deinococci</taxon>
        <taxon>Deinococcales</taxon>
        <taxon>Deinococcaceae</taxon>
        <taxon>Deinococcus</taxon>
    </lineage>
</organism>
<dbReference type="CDD" id="cd00093">
    <property type="entry name" value="HTH_XRE"/>
    <property type="match status" value="1"/>
</dbReference>
<name>A0A2Z3JEW0_9DEIO</name>
<dbReference type="InterPro" id="IPR010982">
    <property type="entry name" value="Lambda_DNA-bd_dom_sf"/>
</dbReference>
<dbReference type="KEGG" id="dez:DKM44_00660"/>
<dbReference type="SUPFAM" id="SSF47413">
    <property type="entry name" value="lambda repressor-like DNA-binding domains"/>
    <property type="match status" value="1"/>
</dbReference>
<dbReference type="InterPro" id="IPR001387">
    <property type="entry name" value="Cro/C1-type_HTH"/>
</dbReference>
<reference evidence="2 3" key="1">
    <citation type="submission" date="2018-05" db="EMBL/GenBank/DDBJ databases">
        <title>Complete Genome Sequence of Deinococcus sp. strain 17bor-2.</title>
        <authorList>
            <person name="Srinivasan S."/>
        </authorList>
    </citation>
    <scope>NUCLEOTIDE SEQUENCE [LARGE SCALE GENOMIC DNA]</scope>
    <source>
        <strain evidence="2 3">17bor-2</strain>
    </source>
</reference>
<gene>
    <name evidence="2" type="ORF">DKM44_00660</name>
</gene>
<accession>A0A2Z3JEW0</accession>